<reference evidence="5" key="1">
    <citation type="journal article" date="2014" name="Nucleic Acids Res.">
        <title>The evolutionary dynamics of variant antigen genes in Babesia reveal a history of genomic innovation underlying host-parasite interaction.</title>
        <authorList>
            <person name="Jackson A.P."/>
            <person name="Otto T.D."/>
            <person name="Darby A."/>
            <person name="Ramaprasad A."/>
            <person name="Xia D."/>
            <person name="Echaide I.E."/>
            <person name="Farber M."/>
            <person name="Gahlot S."/>
            <person name="Gamble J."/>
            <person name="Gupta D."/>
            <person name="Gupta Y."/>
            <person name="Jackson L."/>
            <person name="Malandrin L."/>
            <person name="Malas T.B."/>
            <person name="Moussa E."/>
            <person name="Nair M."/>
            <person name="Reid A.J."/>
            <person name="Sanders M."/>
            <person name="Sharma J."/>
            <person name="Tracey A."/>
            <person name="Quail M.A."/>
            <person name="Weir W."/>
            <person name="Wastling J.M."/>
            <person name="Hall N."/>
            <person name="Willadsen P."/>
            <person name="Lingelbach K."/>
            <person name="Shiels B."/>
            <person name="Tait A."/>
            <person name="Berriman M."/>
            <person name="Allred D.R."/>
            <person name="Pain A."/>
        </authorList>
    </citation>
    <scope>NUCLEOTIDE SEQUENCE [LARGE SCALE GENOMIC DNA]</scope>
    <source>
        <strain evidence="5">Bond</strain>
    </source>
</reference>
<comment type="similarity">
    <text evidence="2">Belongs to the HFCD (homooligomeric flavin containing Cys decarboxylase) superfamily.</text>
</comment>
<proteinExistence type="inferred from homology"/>
<organism evidence="4 5">
    <name type="scientific">Babesia bigemina</name>
    <dbReference type="NCBI Taxonomy" id="5866"/>
    <lineage>
        <taxon>Eukaryota</taxon>
        <taxon>Sar</taxon>
        <taxon>Alveolata</taxon>
        <taxon>Apicomplexa</taxon>
        <taxon>Aconoidasida</taxon>
        <taxon>Piroplasmida</taxon>
        <taxon>Babesiidae</taxon>
        <taxon>Babesia</taxon>
    </lineage>
</organism>
<dbReference type="Pfam" id="PF02441">
    <property type="entry name" value="Flavoprotein"/>
    <property type="match status" value="1"/>
</dbReference>
<dbReference type="AlphaFoldDB" id="A0A061D016"/>
<dbReference type="GO" id="GO:0071513">
    <property type="term" value="C:phosphopantothenoylcysteine decarboxylase complex"/>
    <property type="evidence" value="ECO:0007669"/>
    <property type="project" value="TreeGrafter"/>
</dbReference>
<dbReference type="GO" id="GO:0015937">
    <property type="term" value="P:coenzyme A biosynthetic process"/>
    <property type="evidence" value="ECO:0007669"/>
    <property type="project" value="UniProtKB-KW"/>
</dbReference>
<dbReference type="OMA" id="KGLACGD"/>
<dbReference type="Gene3D" id="3.40.50.1950">
    <property type="entry name" value="Flavin prenyltransferase-like"/>
    <property type="match status" value="1"/>
</dbReference>
<evidence type="ECO:0000256" key="2">
    <source>
        <dbReference type="ARBA" id="ARBA00038350"/>
    </source>
</evidence>
<dbReference type="GeneID" id="24562554"/>
<feature type="domain" description="Flavoprotein" evidence="3">
    <location>
        <begin position="6"/>
        <end position="149"/>
    </location>
</feature>
<dbReference type="OrthoDB" id="1532798at2759"/>
<dbReference type="InterPro" id="IPR036551">
    <property type="entry name" value="Flavin_trans-like"/>
</dbReference>
<sequence length="161" mass="18156">MAEHRNLLIGVTGSVAAIKLSEIIDDIKQRAAQNAQRVEIRVVATQSAIKLFKQSIETSGCEILTDDDIESPYTRGDPILHIELRRWADLFVICPLDCNTLAKIANGLCDNLLTDVARCWDFRKPLWVYPCMNPLMYQHPVTAEQISKLQSFGVKVNFGLR</sequence>
<keyword evidence="1" id="KW-0173">Coenzyme A biosynthesis</keyword>
<dbReference type="PANTHER" id="PTHR14359">
    <property type="entry name" value="HOMO-OLIGOMERIC FLAVIN CONTAINING CYS DECARBOXYLASE FAMILY"/>
    <property type="match status" value="1"/>
</dbReference>
<dbReference type="GO" id="GO:0004633">
    <property type="term" value="F:phosphopantothenoylcysteine decarboxylase activity"/>
    <property type="evidence" value="ECO:0007669"/>
    <property type="project" value="TreeGrafter"/>
</dbReference>
<protein>
    <submittedName>
        <fullName evidence="4">Flavoprotein domain containing protein, putative</fullName>
    </submittedName>
</protein>
<gene>
    <name evidence="4" type="ORF">BBBOND_0103315</name>
</gene>
<name>A0A061D016_BABBI</name>
<evidence type="ECO:0000313" key="5">
    <source>
        <dbReference type="Proteomes" id="UP000033188"/>
    </source>
</evidence>
<dbReference type="InterPro" id="IPR003382">
    <property type="entry name" value="Flavoprotein"/>
</dbReference>
<dbReference type="Proteomes" id="UP000033188">
    <property type="component" value="Chromosome 1"/>
</dbReference>
<dbReference type="EMBL" id="LK391707">
    <property type="protein sequence ID" value="CDR94013.1"/>
    <property type="molecule type" value="Genomic_DNA"/>
</dbReference>
<evidence type="ECO:0000256" key="1">
    <source>
        <dbReference type="ARBA" id="ARBA00022993"/>
    </source>
</evidence>
<dbReference type="STRING" id="5866.A0A061D016"/>
<accession>A0A061D016</accession>
<dbReference type="VEuPathDB" id="PiroplasmaDB:BBBOND_0103315"/>
<dbReference type="SUPFAM" id="SSF52507">
    <property type="entry name" value="Homo-oligomeric flavin-containing Cys decarboxylases, HFCD"/>
    <property type="match status" value="1"/>
</dbReference>
<evidence type="ECO:0000313" key="4">
    <source>
        <dbReference type="EMBL" id="CDR94013.1"/>
    </source>
</evidence>
<dbReference type="GO" id="GO:0010181">
    <property type="term" value="F:FMN binding"/>
    <property type="evidence" value="ECO:0007669"/>
    <property type="project" value="TreeGrafter"/>
</dbReference>
<dbReference type="PANTHER" id="PTHR14359:SF6">
    <property type="entry name" value="PHOSPHOPANTOTHENOYLCYSTEINE DECARBOXYLASE"/>
    <property type="match status" value="1"/>
</dbReference>
<keyword evidence="5" id="KW-1185">Reference proteome</keyword>
<evidence type="ECO:0000259" key="3">
    <source>
        <dbReference type="Pfam" id="PF02441"/>
    </source>
</evidence>
<dbReference type="KEGG" id="bbig:BBBOND_0103315"/>
<dbReference type="RefSeq" id="XP_012766199.1">
    <property type="nucleotide sequence ID" value="XM_012910745.1"/>
</dbReference>